<dbReference type="PANTHER" id="PTHR43333:SF1">
    <property type="entry name" value="D-ISOMER SPECIFIC 2-HYDROXYACID DEHYDROGENASE NAD-BINDING DOMAIN-CONTAINING PROTEIN"/>
    <property type="match status" value="1"/>
</dbReference>
<dbReference type="InterPro" id="IPR029753">
    <property type="entry name" value="D-isomer_DH_CS"/>
</dbReference>
<name>A0A540VMW1_9CHLR</name>
<dbReference type="Pfam" id="PF00389">
    <property type="entry name" value="2-Hacid_dh"/>
    <property type="match status" value="1"/>
</dbReference>
<evidence type="ECO:0000256" key="2">
    <source>
        <dbReference type="ARBA" id="ARBA00023002"/>
    </source>
</evidence>
<evidence type="ECO:0000256" key="3">
    <source>
        <dbReference type="ARBA" id="ARBA00023027"/>
    </source>
</evidence>
<dbReference type="InterPro" id="IPR036291">
    <property type="entry name" value="NAD(P)-bd_dom_sf"/>
</dbReference>
<dbReference type="Proteomes" id="UP000317371">
    <property type="component" value="Unassembled WGS sequence"/>
</dbReference>
<dbReference type="Gene3D" id="3.40.50.720">
    <property type="entry name" value="NAD(P)-binding Rossmann-like Domain"/>
    <property type="match status" value="2"/>
</dbReference>
<evidence type="ECO:0000256" key="4">
    <source>
        <dbReference type="RuleBase" id="RU003719"/>
    </source>
</evidence>
<dbReference type="Pfam" id="PF02826">
    <property type="entry name" value="2-Hacid_dh_C"/>
    <property type="match status" value="1"/>
</dbReference>
<dbReference type="PROSITE" id="PS00671">
    <property type="entry name" value="D_2_HYDROXYACID_DH_3"/>
    <property type="match status" value="1"/>
</dbReference>
<proteinExistence type="inferred from homology"/>
<gene>
    <name evidence="7" type="ORF">FKZ61_03355</name>
</gene>
<evidence type="ECO:0000313" key="8">
    <source>
        <dbReference type="Proteomes" id="UP000317371"/>
    </source>
</evidence>
<dbReference type="InterPro" id="IPR006140">
    <property type="entry name" value="D-isomer_DH_NAD-bd"/>
</dbReference>
<dbReference type="CDD" id="cd05300">
    <property type="entry name" value="2-Hacid_dh_1"/>
    <property type="match status" value="1"/>
</dbReference>
<dbReference type="RefSeq" id="WP_141608656.1">
    <property type="nucleotide sequence ID" value="NZ_VIGC02000003.1"/>
</dbReference>
<reference evidence="7 8" key="1">
    <citation type="submission" date="2019-06" db="EMBL/GenBank/DDBJ databases">
        <title>Genome sequence of Litorilinea aerophila BAA-2444.</title>
        <authorList>
            <person name="Maclea K.S."/>
            <person name="Maurais E.G."/>
            <person name="Iannazzi L.C."/>
        </authorList>
    </citation>
    <scope>NUCLEOTIDE SEQUENCE [LARGE SCALE GENOMIC DNA]</scope>
    <source>
        <strain evidence="7 8">ATCC BAA-2444</strain>
    </source>
</reference>
<protein>
    <submittedName>
        <fullName evidence="7">D-2-hydroxyacid dehydrogenase</fullName>
    </submittedName>
</protein>
<feature type="domain" description="D-isomer specific 2-hydroxyacid dehydrogenase catalytic" evidence="5">
    <location>
        <begin position="9"/>
        <end position="312"/>
    </location>
</feature>
<evidence type="ECO:0000259" key="5">
    <source>
        <dbReference type="Pfam" id="PF00389"/>
    </source>
</evidence>
<dbReference type="GO" id="GO:0051287">
    <property type="term" value="F:NAD binding"/>
    <property type="evidence" value="ECO:0007669"/>
    <property type="project" value="InterPro"/>
</dbReference>
<dbReference type="EMBL" id="VIGC01000003">
    <property type="protein sequence ID" value="TQE97463.1"/>
    <property type="molecule type" value="Genomic_DNA"/>
</dbReference>
<keyword evidence="3" id="KW-0520">NAD</keyword>
<dbReference type="FunFam" id="3.40.50.720:FF:000203">
    <property type="entry name" value="D-3-phosphoglycerate dehydrogenase (SerA)"/>
    <property type="match status" value="1"/>
</dbReference>
<keyword evidence="2 4" id="KW-0560">Oxidoreductase</keyword>
<feature type="domain" description="D-isomer specific 2-hydroxyacid dehydrogenase NAD-binding" evidence="6">
    <location>
        <begin position="106"/>
        <end position="281"/>
    </location>
</feature>
<keyword evidence="8" id="KW-1185">Reference proteome</keyword>
<evidence type="ECO:0000256" key="1">
    <source>
        <dbReference type="ARBA" id="ARBA00005854"/>
    </source>
</evidence>
<dbReference type="SUPFAM" id="SSF52283">
    <property type="entry name" value="Formate/glycerate dehydrogenase catalytic domain-like"/>
    <property type="match status" value="1"/>
</dbReference>
<dbReference type="AlphaFoldDB" id="A0A540VMW1"/>
<evidence type="ECO:0000313" key="7">
    <source>
        <dbReference type="EMBL" id="TQE97463.1"/>
    </source>
</evidence>
<dbReference type="InterPro" id="IPR006139">
    <property type="entry name" value="D-isomer_2_OHA_DH_cat_dom"/>
</dbReference>
<organism evidence="7 8">
    <name type="scientific">Litorilinea aerophila</name>
    <dbReference type="NCBI Taxonomy" id="1204385"/>
    <lineage>
        <taxon>Bacteria</taxon>
        <taxon>Bacillati</taxon>
        <taxon>Chloroflexota</taxon>
        <taxon>Caldilineae</taxon>
        <taxon>Caldilineales</taxon>
        <taxon>Caldilineaceae</taxon>
        <taxon>Litorilinea</taxon>
    </lineage>
</organism>
<evidence type="ECO:0000259" key="6">
    <source>
        <dbReference type="Pfam" id="PF02826"/>
    </source>
</evidence>
<dbReference type="OrthoDB" id="9792971at2"/>
<dbReference type="PANTHER" id="PTHR43333">
    <property type="entry name" value="2-HACID_DH_C DOMAIN-CONTAINING PROTEIN"/>
    <property type="match status" value="1"/>
</dbReference>
<dbReference type="SUPFAM" id="SSF51735">
    <property type="entry name" value="NAD(P)-binding Rossmann-fold domains"/>
    <property type="match status" value="1"/>
</dbReference>
<dbReference type="InParanoid" id="A0A540VMW1"/>
<dbReference type="GO" id="GO:0016616">
    <property type="term" value="F:oxidoreductase activity, acting on the CH-OH group of donors, NAD or NADP as acceptor"/>
    <property type="evidence" value="ECO:0007669"/>
    <property type="project" value="InterPro"/>
</dbReference>
<accession>A0A540VMW1</accession>
<comment type="similarity">
    <text evidence="1 4">Belongs to the D-isomer specific 2-hydroxyacid dehydrogenase family.</text>
</comment>
<sequence length="318" mass="35381">MKILIHYPFEPAQIQAFQELAERLGGHQVIHVTDEESAVAAAPEVEVILGHFRPAVCAAAPRLRWIQSFSTGMDKFLFPEIIEREEVQISNVAGLYASQGAEHAWALLLALARQIPLAVENRARRLWQSGPVIQISGGTLGLIGLGGFGMEMAKRAQGYDMTILAIDPVRTEKPPFVAELRPSSRENLHDLLRRSDVVMTACPLTRETYHLIGREELALMKPTAYLINVTRGGIIDEPALVEALEKGQIAGAGLDVTEVEPLPPDSPLWDAPNLILTPHRAGASQHRPRMVFEFFLQNLERYLRGERPLNIIDKRRGF</sequence>
<comment type="caution">
    <text evidence="7">The sequence shown here is derived from an EMBL/GenBank/DDBJ whole genome shotgun (WGS) entry which is preliminary data.</text>
</comment>